<name>A0A3Q1FHM9_9TELE</name>
<evidence type="ECO:0000313" key="7">
    <source>
        <dbReference type="Proteomes" id="UP000257200"/>
    </source>
</evidence>
<accession>A0A3Q1FHM9</accession>
<dbReference type="InterPro" id="IPR032675">
    <property type="entry name" value="LRR_dom_sf"/>
</dbReference>
<reference evidence="6" key="1">
    <citation type="submission" date="2025-08" db="UniProtKB">
        <authorList>
            <consortium name="Ensembl"/>
        </authorList>
    </citation>
    <scope>IDENTIFICATION</scope>
</reference>
<feature type="region of interest" description="Disordered" evidence="5">
    <location>
        <begin position="325"/>
        <end position="348"/>
    </location>
</feature>
<evidence type="ECO:0000256" key="4">
    <source>
        <dbReference type="ARBA" id="ARBA00023212"/>
    </source>
</evidence>
<dbReference type="Proteomes" id="UP000257200">
    <property type="component" value="Unplaced"/>
</dbReference>
<dbReference type="Ensembl" id="ENSAPOT00000026651.1">
    <property type="protein sequence ID" value="ENSAPOP00000017391.1"/>
    <property type="gene ID" value="ENSAPOG00000000587.1"/>
</dbReference>
<reference evidence="6" key="2">
    <citation type="submission" date="2025-09" db="UniProtKB">
        <authorList>
            <consortium name="Ensembl"/>
        </authorList>
    </citation>
    <scope>IDENTIFICATION</scope>
</reference>
<comment type="subcellular location">
    <subcellularLocation>
        <location evidence="1">Cytoplasm</location>
        <location evidence="1">Cytoskeleton</location>
        <location evidence="1">Microtubule organizing center</location>
        <location evidence="1">Centrosome</location>
    </subcellularLocation>
</comment>
<evidence type="ECO:0000256" key="2">
    <source>
        <dbReference type="ARBA" id="ARBA00022490"/>
    </source>
</evidence>
<dbReference type="InParanoid" id="A0A3Q1FHM9"/>
<evidence type="ECO:0000313" key="6">
    <source>
        <dbReference type="Ensembl" id="ENSAPOP00000017391.1"/>
    </source>
</evidence>
<keyword evidence="7" id="KW-1185">Reference proteome</keyword>
<dbReference type="GO" id="GO:0005886">
    <property type="term" value="C:plasma membrane"/>
    <property type="evidence" value="ECO:0007669"/>
    <property type="project" value="TreeGrafter"/>
</dbReference>
<dbReference type="Gene3D" id="3.80.10.10">
    <property type="entry name" value="Ribonuclease Inhibitor"/>
    <property type="match status" value="2"/>
</dbReference>
<dbReference type="InterPro" id="IPR001611">
    <property type="entry name" value="Leu-rich_rpt"/>
</dbReference>
<dbReference type="AlphaFoldDB" id="A0A3Q1FHM9"/>
<organism evidence="6 7">
    <name type="scientific">Acanthochromis polyacanthus</name>
    <name type="common">spiny chromis</name>
    <dbReference type="NCBI Taxonomy" id="80966"/>
    <lineage>
        <taxon>Eukaryota</taxon>
        <taxon>Metazoa</taxon>
        <taxon>Chordata</taxon>
        <taxon>Craniata</taxon>
        <taxon>Vertebrata</taxon>
        <taxon>Euteleostomi</taxon>
        <taxon>Actinopterygii</taxon>
        <taxon>Neopterygii</taxon>
        <taxon>Teleostei</taxon>
        <taxon>Neoteleostei</taxon>
        <taxon>Acanthomorphata</taxon>
        <taxon>Ovalentaria</taxon>
        <taxon>Pomacentridae</taxon>
        <taxon>Acanthochromis</taxon>
    </lineage>
</organism>
<dbReference type="GO" id="GO:0005813">
    <property type="term" value="C:centrosome"/>
    <property type="evidence" value="ECO:0007669"/>
    <property type="project" value="UniProtKB-SubCell"/>
</dbReference>
<keyword evidence="3" id="KW-0175">Coiled coil</keyword>
<dbReference type="STRING" id="80966.ENSAPOP00000017391"/>
<dbReference type="Pfam" id="PF13516">
    <property type="entry name" value="LRR_6"/>
    <property type="match status" value="2"/>
</dbReference>
<dbReference type="GeneTree" id="ENSGT00940000154003"/>
<dbReference type="PANTHER" id="PTHR23170">
    <property type="entry name" value="NY-REN-58 ANTIGEN"/>
    <property type="match status" value="1"/>
</dbReference>
<dbReference type="SMART" id="SM00368">
    <property type="entry name" value="LRR_RI"/>
    <property type="match status" value="4"/>
</dbReference>
<evidence type="ECO:0000256" key="5">
    <source>
        <dbReference type="SAM" id="MobiDB-lite"/>
    </source>
</evidence>
<proteinExistence type="predicted"/>
<sequence>MEDFRRSYLRLCKEGDLEPQESVVAQLQDSTTAQGSRLDLSGQSLSADTCSVLARAFQKETMFTEVSLSDCMLSEEGVYFFKNRETIQNYTGNNLRSTGAEMLGKLLARNKTLCRLVLEWNALGVWDEAFSLFCDGLASNTSLKQLDLRNNQINHHGASELALALKRNNTLEVLDLRWNNIGLLGGRSLLEALQKNKSVVQLEMAGNNIPSDTLRALEQTIGHNSDTQSNLRESRSRTQVLSKEIQILKEEKGRQFLNMMDTIDRQREEMGRSSRSTFLQIGQLQEALNERKSTVNSLTAKLQMTEAALALSEQKNQNLGELLSRVKAEKEEQRERQSRERKKEQEVKTNESFHLKRLMCFRLLGNDILLDLQCLGGWYMSNIHMN</sequence>
<dbReference type="SUPFAM" id="SSF52047">
    <property type="entry name" value="RNI-like"/>
    <property type="match status" value="1"/>
</dbReference>
<evidence type="ECO:0000256" key="1">
    <source>
        <dbReference type="ARBA" id="ARBA00004300"/>
    </source>
</evidence>
<evidence type="ECO:0000256" key="3">
    <source>
        <dbReference type="ARBA" id="ARBA00023054"/>
    </source>
</evidence>
<dbReference type="InterPro" id="IPR052116">
    <property type="entry name" value="Centro_Cilium_Assembly"/>
</dbReference>
<keyword evidence="4" id="KW-0206">Cytoskeleton</keyword>
<keyword evidence="2" id="KW-0963">Cytoplasm</keyword>
<dbReference type="PANTHER" id="PTHR23170:SF3">
    <property type="entry name" value="LEUCINE-RICH REPEAT-CONTAINING PROTEIN 45"/>
    <property type="match status" value="1"/>
</dbReference>
<protein>
    <submittedName>
        <fullName evidence="6">Leucine rich repeat containing 45</fullName>
    </submittedName>
</protein>